<accession>A0A7C9QVD5</accession>
<dbReference type="RefSeq" id="WP_163681621.1">
    <property type="nucleotide sequence ID" value="NZ_JAAIYP010000041.1"/>
</dbReference>
<comment type="caution">
    <text evidence="2">The sequence shown here is derived from an EMBL/GenBank/DDBJ whole genome shotgun (WGS) entry which is preliminary data.</text>
</comment>
<evidence type="ECO:0000256" key="1">
    <source>
        <dbReference type="SAM" id="MobiDB-lite"/>
    </source>
</evidence>
<dbReference type="EMBL" id="JAAIYP010000041">
    <property type="protein sequence ID" value="NFV81504.1"/>
    <property type="molecule type" value="Genomic_DNA"/>
</dbReference>
<dbReference type="Proteomes" id="UP000480684">
    <property type="component" value="Unassembled WGS sequence"/>
</dbReference>
<evidence type="ECO:0000313" key="3">
    <source>
        <dbReference type="Proteomes" id="UP000480684"/>
    </source>
</evidence>
<name>A0A7C9QVD5_9PROT</name>
<sequence>MDLAPDQTQLYEDLCTKLEQQQDQTQLIQFMAGIIASLLRRRGDAQFRDAVQNAFADGLAGRSWVAQRELAQEVIAMIIAKRPEVALAWQRVSGEEPHPLARRAVDLPASDDDLPEISLEPRPETPPPPADSFDAFMAAVLDDLAGSLTHRVALFKVPARRFPSPTYVHEQPFILHAEAFAGAARTFFRDVLLPLWREPLLMLHQRQPGVEAAVAVVGARADIWQLVTGRLERLARKAAGAGAKLAAARAGGADYQVVEVPVTRKRTLSVLGVSFSLGSTNETVKRKVPVKPPARPSSEEMLARDLENSWHDVAAAAGLDLPAAADLSLLHALLTFDAERLVGDLPGLLSLARDEQAEVEAILDGVVAAADGHPPLIADALAITLFAHGVNGGFGFEELVRLENRWPAGNHPYLATEIARRPRDLAFQVRDGLRRRLDRNNMGLAVIMLFEAWRVLSDGRHAAALEAARTVFSAFPIAFAGDADEAVFSDIGALLTKNLAASELDAAGTVEAIMRLYGGVVAANNARVN</sequence>
<protein>
    <submittedName>
        <fullName evidence="2">Uncharacterized protein</fullName>
    </submittedName>
</protein>
<keyword evidence="3" id="KW-1185">Reference proteome</keyword>
<organism evidence="2 3">
    <name type="scientific">Magnetospirillum aberrantis SpK</name>
    <dbReference type="NCBI Taxonomy" id="908842"/>
    <lineage>
        <taxon>Bacteria</taxon>
        <taxon>Pseudomonadati</taxon>
        <taxon>Pseudomonadota</taxon>
        <taxon>Alphaproteobacteria</taxon>
        <taxon>Rhodospirillales</taxon>
        <taxon>Rhodospirillaceae</taxon>
        <taxon>Magnetospirillum</taxon>
    </lineage>
</organism>
<dbReference type="AlphaFoldDB" id="A0A7C9QVD5"/>
<feature type="region of interest" description="Disordered" evidence="1">
    <location>
        <begin position="100"/>
        <end position="128"/>
    </location>
</feature>
<reference evidence="2 3" key="1">
    <citation type="submission" date="2020-02" db="EMBL/GenBank/DDBJ databases">
        <authorList>
            <person name="Dziuba M."/>
            <person name="Kuznetsov B."/>
            <person name="Mardanov A."/>
            <person name="Ravin N."/>
            <person name="Grouzdev D."/>
        </authorList>
    </citation>
    <scope>NUCLEOTIDE SEQUENCE [LARGE SCALE GENOMIC DNA]</scope>
    <source>
        <strain evidence="2 3">SpK</strain>
    </source>
</reference>
<gene>
    <name evidence="2" type="ORF">G4223_15450</name>
</gene>
<evidence type="ECO:0000313" key="2">
    <source>
        <dbReference type="EMBL" id="NFV81504.1"/>
    </source>
</evidence>
<proteinExistence type="predicted"/>